<comment type="caution">
    <text evidence="2">The sequence shown here is derived from an EMBL/GenBank/DDBJ whole genome shotgun (WGS) entry which is preliminary data.</text>
</comment>
<feature type="transmembrane region" description="Helical" evidence="1">
    <location>
        <begin position="89"/>
        <end position="109"/>
    </location>
</feature>
<dbReference type="EMBL" id="JBHTKA010000013">
    <property type="protein sequence ID" value="MFD1002691.1"/>
    <property type="molecule type" value="Genomic_DNA"/>
</dbReference>
<keyword evidence="3" id="KW-1185">Reference proteome</keyword>
<evidence type="ECO:0000313" key="2">
    <source>
        <dbReference type="EMBL" id="MFD1002691.1"/>
    </source>
</evidence>
<feature type="transmembrane region" description="Helical" evidence="1">
    <location>
        <begin position="33"/>
        <end position="54"/>
    </location>
</feature>
<feature type="transmembrane region" description="Helical" evidence="1">
    <location>
        <begin position="66"/>
        <end position="83"/>
    </location>
</feature>
<keyword evidence="1" id="KW-0472">Membrane</keyword>
<feature type="transmembrane region" description="Helical" evidence="1">
    <location>
        <begin position="227"/>
        <end position="251"/>
    </location>
</feature>
<protein>
    <recommendedName>
        <fullName evidence="4">DUF4401 domain-containing protein</fullName>
    </recommendedName>
</protein>
<feature type="transmembrane region" description="Helical" evidence="1">
    <location>
        <begin position="263"/>
        <end position="287"/>
    </location>
</feature>
<keyword evidence="1" id="KW-0812">Transmembrane</keyword>
<keyword evidence="1" id="KW-1133">Transmembrane helix</keyword>
<sequence length="353" mass="39329">MRSLLRLPLLFLAMLSLLVGLWAGLNRIGWTMYALPSIVHHGAIMAGGFLGTLISLEKIIPLKKKMLYSTPLLSGVSVVFFLLQKDVVAYAMLVTASAALCLVFAYYLVTQRDFIYLLMFAGSIGWLTGNIVLASQRFYPAAFPWWAAFVLFIISAERLELMKFLPVNKKQKIIFSVWLFLFPLGIILSFHSYGNILCAVALMGIAVWLLRFDLIAITLKKDGLPQYVAVALTGGYVALLLSGLFLITFVSKTMGYDAVVHTFFIGFVFSMIFAHGPIILPGVLGIVAKPFHRILYLWLFLLHASWLLRCIADACLYFEWRRATGCVTAVSIAGYFISMAILTARSDQHAKTV</sequence>
<evidence type="ECO:0000313" key="3">
    <source>
        <dbReference type="Proteomes" id="UP001597112"/>
    </source>
</evidence>
<feature type="transmembrane region" description="Helical" evidence="1">
    <location>
        <begin position="196"/>
        <end position="215"/>
    </location>
</feature>
<evidence type="ECO:0000256" key="1">
    <source>
        <dbReference type="SAM" id="Phobius"/>
    </source>
</evidence>
<organism evidence="2 3">
    <name type="scientific">Ohtaekwangia kribbensis</name>
    <dbReference type="NCBI Taxonomy" id="688913"/>
    <lineage>
        <taxon>Bacteria</taxon>
        <taxon>Pseudomonadati</taxon>
        <taxon>Bacteroidota</taxon>
        <taxon>Cytophagia</taxon>
        <taxon>Cytophagales</taxon>
        <taxon>Fulvivirgaceae</taxon>
        <taxon>Ohtaekwangia</taxon>
    </lineage>
</organism>
<dbReference type="Proteomes" id="UP001597112">
    <property type="component" value="Unassembled WGS sequence"/>
</dbReference>
<feature type="transmembrane region" description="Helical" evidence="1">
    <location>
        <begin position="320"/>
        <end position="342"/>
    </location>
</feature>
<feature type="transmembrane region" description="Helical" evidence="1">
    <location>
        <begin position="294"/>
        <end position="314"/>
    </location>
</feature>
<evidence type="ECO:0008006" key="4">
    <source>
        <dbReference type="Google" id="ProtNLM"/>
    </source>
</evidence>
<feature type="transmembrane region" description="Helical" evidence="1">
    <location>
        <begin position="116"/>
        <end position="136"/>
    </location>
</feature>
<dbReference type="RefSeq" id="WP_377584209.1">
    <property type="nucleotide sequence ID" value="NZ_JBHTKA010000013.1"/>
</dbReference>
<proteinExistence type="predicted"/>
<feature type="transmembrane region" description="Helical" evidence="1">
    <location>
        <begin position="173"/>
        <end position="190"/>
    </location>
</feature>
<feature type="transmembrane region" description="Helical" evidence="1">
    <location>
        <begin position="142"/>
        <end position="161"/>
    </location>
</feature>
<accession>A0ABW3KBU2</accession>
<reference evidence="3" key="1">
    <citation type="journal article" date="2019" name="Int. J. Syst. Evol. Microbiol.">
        <title>The Global Catalogue of Microorganisms (GCM) 10K type strain sequencing project: providing services to taxonomists for standard genome sequencing and annotation.</title>
        <authorList>
            <consortium name="The Broad Institute Genomics Platform"/>
            <consortium name="The Broad Institute Genome Sequencing Center for Infectious Disease"/>
            <person name="Wu L."/>
            <person name="Ma J."/>
        </authorList>
    </citation>
    <scope>NUCLEOTIDE SEQUENCE [LARGE SCALE GENOMIC DNA]</scope>
    <source>
        <strain evidence="3">CCUG 58938</strain>
    </source>
</reference>
<name>A0ABW3KBU2_9BACT</name>
<gene>
    <name evidence="2" type="ORF">ACFQ21_25425</name>
</gene>